<evidence type="ECO:0000256" key="1">
    <source>
        <dbReference type="SAM" id="Phobius"/>
    </source>
</evidence>
<name>A0A7J7P2F0_9MAGN</name>
<feature type="transmembrane region" description="Helical" evidence="1">
    <location>
        <begin position="348"/>
        <end position="371"/>
    </location>
</feature>
<comment type="caution">
    <text evidence="2">The sequence shown here is derived from an EMBL/GenBank/DDBJ whole genome shotgun (WGS) entry which is preliminary data.</text>
</comment>
<protein>
    <submittedName>
        <fullName evidence="2">Uncharacterized protein</fullName>
    </submittedName>
</protein>
<proteinExistence type="predicted"/>
<dbReference type="SUPFAM" id="SSF52540">
    <property type="entry name" value="P-loop containing nucleoside triphosphate hydrolases"/>
    <property type="match status" value="1"/>
</dbReference>
<dbReference type="OrthoDB" id="740966at2759"/>
<dbReference type="Proteomes" id="UP000541444">
    <property type="component" value="Unassembled WGS sequence"/>
</dbReference>
<dbReference type="PANTHER" id="PTHR14241:SF24">
    <property type="entry name" value="G DOMAIN-CONTAINING PROTEIN"/>
    <property type="match status" value="1"/>
</dbReference>
<reference evidence="2 3" key="1">
    <citation type="journal article" date="2020" name="IScience">
        <title>Genome Sequencing of the Endangered Kingdonia uniflora (Circaeasteraceae, Ranunculales) Reveals Potential Mechanisms of Evolutionary Specialization.</title>
        <authorList>
            <person name="Sun Y."/>
            <person name="Deng T."/>
            <person name="Zhang A."/>
            <person name="Moore M.J."/>
            <person name="Landis J.B."/>
            <person name="Lin N."/>
            <person name="Zhang H."/>
            <person name="Zhang X."/>
            <person name="Huang J."/>
            <person name="Zhang X."/>
            <person name="Sun H."/>
            <person name="Wang H."/>
        </authorList>
    </citation>
    <scope>NUCLEOTIDE SEQUENCE [LARGE SCALE GENOMIC DNA]</scope>
    <source>
        <strain evidence="2">TB1705</strain>
        <tissue evidence="2">Leaf</tissue>
    </source>
</reference>
<dbReference type="PANTHER" id="PTHR14241">
    <property type="entry name" value="INTERFERON-INDUCED PROTEIN 44"/>
    <property type="match status" value="1"/>
</dbReference>
<keyword evidence="1" id="KW-0472">Membrane</keyword>
<evidence type="ECO:0000313" key="2">
    <source>
        <dbReference type="EMBL" id="KAF6173629.1"/>
    </source>
</evidence>
<dbReference type="InterPro" id="IPR027417">
    <property type="entry name" value="P-loop_NTPase"/>
</dbReference>
<keyword evidence="3" id="KW-1185">Reference proteome</keyword>
<gene>
    <name evidence="2" type="ORF">GIB67_022988</name>
</gene>
<dbReference type="Gene3D" id="3.40.50.300">
    <property type="entry name" value="P-loop containing nucleotide triphosphate hydrolases"/>
    <property type="match status" value="1"/>
</dbReference>
<keyword evidence="1" id="KW-0812">Transmembrane</keyword>
<organism evidence="2 3">
    <name type="scientific">Kingdonia uniflora</name>
    <dbReference type="NCBI Taxonomy" id="39325"/>
    <lineage>
        <taxon>Eukaryota</taxon>
        <taxon>Viridiplantae</taxon>
        <taxon>Streptophyta</taxon>
        <taxon>Embryophyta</taxon>
        <taxon>Tracheophyta</taxon>
        <taxon>Spermatophyta</taxon>
        <taxon>Magnoliopsida</taxon>
        <taxon>Ranunculales</taxon>
        <taxon>Circaeasteraceae</taxon>
        <taxon>Kingdonia</taxon>
    </lineage>
</organism>
<evidence type="ECO:0000313" key="3">
    <source>
        <dbReference type="Proteomes" id="UP000541444"/>
    </source>
</evidence>
<dbReference type="AlphaFoldDB" id="A0A7J7P2F0"/>
<dbReference type="EMBL" id="JACGCM010000333">
    <property type="protein sequence ID" value="KAF6173629.1"/>
    <property type="molecule type" value="Genomic_DNA"/>
</dbReference>
<accession>A0A7J7P2F0</accession>
<sequence length="382" mass="42958">MRNRPSHSEDDDSESSQSTFCWWRSTKEFTESGGLNLEISNLSNLTPRIKVLREMERLALVAPEGLDDLRHKLLTYRSGDFWLPTGGIKKEELNIPPIITVLLVGFSGSGKSSVINLMYSVLGRSGLIPFAQTSGSSSNCTTMFMEEHNVLRSVRSGFCFYDSRGQDYNRMSESLDGLTGWMADGVHHHQLCYRSGDEALRKQGRAMPSMGSLSSSRFTRRRVNCAVVVVSIANVYNSLVNEDSKPLEATKELFYCPSMRKCNENPILILTHGDMLTTEERIDGRIKICEFLGISETTGTYDIACLSERGFLVEESDPVTAYALTEAVYRTLIFSDTNHSPKRNVIDWVIACFSWVMCAISALFGFLAYFFSKLSRRDKLKP</sequence>
<keyword evidence="1" id="KW-1133">Transmembrane helix</keyword>